<keyword evidence="5 8" id="KW-1133">Transmembrane helix</keyword>
<dbReference type="SUPFAM" id="SSF103473">
    <property type="entry name" value="MFS general substrate transporter"/>
    <property type="match status" value="1"/>
</dbReference>
<dbReference type="InterPro" id="IPR011701">
    <property type="entry name" value="MFS"/>
</dbReference>
<evidence type="ECO:0000313" key="11">
    <source>
        <dbReference type="Proteomes" id="UP000051236"/>
    </source>
</evidence>
<comment type="subcellular location">
    <subcellularLocation>
        <location evidence="1">Cell membrane</location>
        <topology evidence="1">Multi-pass membrane protein</topology>
    </subcellularLocation>
</comment>
<dbReference type="GO" id="GO:0022857">
    <property type="term" value="F:transmembrane transporter activity"/>
    <property type="evidence" value="ECO:0007669"/>
    <property type="project" value="InterPro"/>
</dbReference>
<dbReference type="AlphaFoldDB" id="X0PI37"/>
<accession>X0PI37</accession>
<reference evidence="10 11" key="1">
    <citation type="journal article" date="2015" name="Genome Announc.">
        <title>Expanding the biotechnology potential of lactobacilli through comparative genomics of 213 strains and associated genera.</title>
        <authorList>
            <person name="Sun Z."/>
            <person name="Harris H.M."/>
            <person name="McCann A."/>
            <person name="Guo C."/>
            <person name="Argimon S."/>
            <person name="Zhang W."/>
            <person name="Yang X."/>
            <person name="Jeffery I.B."/>
            <person name="Cooney J.C."/>
            <person name="Kagawa T.F."/>
            <person name="Liu W."/>
            <person name="Song Y."/>
            <person name="Salvetti E."/>
            <person name="Wrobel A."/>
            <person name="Rasinkangas P."/>
            <person name="Parkhill J."/>
            <person name="Rea M.C."/>
            <person name="O'Sullivan O."/>
            <person name="Ritari J."/>
            <person name="Douillard F.P."/>
            <person name="Paul Ross R."/>
            <person name="Yang R."/>
            <person name="Briner A.E."/>
            <person name="Felis G.E."/>
            <person name="de Vos W.M."/>
            <person name="Barrangou R."/>
            <person name="Klaenhammer T.R."/>
            <person name="Caufield P.W."/>
            <person name="Cui Y."/>
            <person name="Zhang H."/>
            <person name="O'Toole P.W."/>
        </authorList>
    </citation>
    <scope>NUCLEOTIDE SEQUENCE [LARGE SCALE GENOMIC DNA]</scope>
    <source>
        <strain evidence="10 11">DSM 18527</strain>
    </source>
</reference>
<feature type="transmembrane region" description="Helical" evidence="8">
    <location>
        <begin position="343"/>
        <end position="364"/>
    </location>
</feature>
<feature type="transmembrane region" description="Helical" evidence="8">
    <location>
        <begin position="49"/>
        <end position="71"/>
    </location>
</feature>
<dbReference type="Pfam" id="PF07690">
    <property type="entry name" value="MFS_1"/>
    <property type="match status" value="1"/>
</dbReference>
<keyword evidence="2" id="KW-0813">Transport</keyword>
<feature type="transmembrane region" description="Helical" evidence="8">
    <location>
        <begin position="287"/>
        <end position="305"/>
    </location>
</feature>
<feature type="transmembrane region" description="Helical" evidence="8">
    <location>
        <begin position="166"/>
        <end position="185"/>
    </location>
</feature>
<sequence length="409" mass="44014">MATKTHSFRNALIIIALLSLNIVEQAASVINATIPGMAKTFSNESLVNIELVTTVVSIFVTVFVLVSGIIVRKIGQKQTAVIGLAIATVSSIIPAFSSNFTVILVSRAVLGIGIGLANPLAISLIGVFFSGDQRAKLMGWRSAIAGVGTSLMTYFAGQLLNINWHAAYWVYLLFVPTLFLFIFFVPDPLKSGAVQHQEEEQKKAEAQAEQQGNKLQQNSVPLIAALAVLTFFVLIAIMVFAIKLPTHFVESHIGTATQASTAWSIYNFASVIGGIMFGYCYKYLKQYILPLGLILLGALTILVSMVRVASLIYGICILMGIVGSMIIPYIFNRISETSSPNKAPLYTSIVLVGSNLGSFLSPYAGKILGSTSGISILNAGFLLLVLAVISFFAIVRKGHKINRDLDTNQ</sequence>
<evidence type="ECO:0000256" key="5">
    <source>
        <dbReference type="ARBA" id="ARBA00022989"/>
    </source>
</evidence>
<dbReference type="GO" id="GO:0005886">
    <property type="term" value="C:plasma membrane"/>
    <property type="evidence" value="ECO:0007669"/>
    <property type="project" value="UniProtKB-SubCell"/>
</dbReference>
<evidence type="ECO:0000313" key="10">
    <source>
        <dbReference type="EMBL" id="KRM36120.1"/>
    </source>
</evidence>
<feature type="transmembrane region" description="Helical" evidence="8">
    <location>
        <begin position="311"/>
        <end position="331"/>
    </location>
</feature>
<keyword evidence="4 8" id="KW-0812">Transmembrane</keyword>
<evidence type="ECO:0000256" key="7">
    <source>
        <dbReference type="SAM" id="Coils"/>
    </source>
</evidence>
<keyword evidence="3" id="KW-1003">Cell membrane</keyword>
<feature type="transmembrane region" description="Helical" evidence="8">
    <location>
        <begin position="108"/>
        <end position="130"/>
    </location>
</feature>
<dbReference type="PROSITE" id="PS50850">
    <property type="entry name" value="MFS"/>
    <property type="match status" value="1"/>
</dbReference>
<dbReference type="eggNOG" id="COG2814">
    <property type="taxonomic scope" value="Bacteria"/>
</dbReference>
<dbReference type="Proteomes" id="UP000051236">
    <property type="component" value="Unassembled WGS sequence"/>
</dbReference>
<evidence type="ECO:0000256" key="2">
    <source>
        <dbReference type="ARBA" id="ARBA00022448"/>
    </source>
</evidence>
<feature type="domain" description="Major facilitator superfamily (MFS) profile" evidence="9">
    <location>
        <begin position="12"/>
        <end position="398"/>
    </location>
</feature>
<dbReference type="InterPro" id="IPR050171">
    <property type="entry name" value="MFS_Transporters"/>
</dbReference>
<evidence type="ECO:0000256" key="1">
    <source>
        <dbReference type="ARBA" id="ARBA00004651"/>
    </source>
</evidence>
<name>X0PI37_9LACO</name>
<dbReference type="PATRIC" id="fig|1423734.3.peg.18"/>
<dbReference type="OrthoDB" id="1650550at2"/>
<evidence type="ECO:0000256" key="4">
    <source>
        <dbReference type="ARBA" id="ARBA00022692"/>
    </source>
</evidence>
<evidence type="ECO:0000256" key="3">
    <source>
        <dbReference type="ARBA" id="ARBA00022475"/>
    </source>
</evidence>
<evidence type="ECO:0000259" key="9">
    <source>
        <dbReference type="PROSITE" id="PS50850"/>
    </source>
</evidence>
<dbReference type="PANTHER" id="PTHR23517">
    <property type="entry name" value="RESISTANCE PROTEIN MDTM, PUTATIVE-RELATED-RELATED"/>
    <property type="match status" value="1"/>
</dbReference>
<dbReference type="Gene3D" id="1.20.1250.20">
    <property type="entry name" value="MFS general substrate transporter like domains"/>
    <property type="match status" value="1"/>
</dbReference>
<proteinExistence type="predicted"/>
<dbReference type="InterPro" id="IPR020846">
    <property type="entry name" value="MFS_dom"/>
</dbReference>
<comment type="caution">
    <text evidence="10">The sequence shown here is derived from an EMBL/GenBank/DDBJ whole genome shotgun (WGS) entry which is preliminary data.</text>
</comment>
<protein>
    <submittedName>
        <fullName evidence="10">Major facilitator superfamily permease</fullName>
    </submittedName>
</protein>
<dbReference type="PANTHER" id="PTHR23517:SF3">
    <property type="entry name" value="INTEGRAL MEMBRANE TRANSPORT PROTEIN"/>
    <property type="match status" value="1"/>
</dbReference>
<dbReference type="EMBL" id="AZGA01000006">
    <property type="protein sequence ID" value="KRM36120.1"/>
    <property type="molecule type" value="Genomic_DNA"/>
</dbReference>
<feature type="transmembrane region" description="Helical" evidence="8">
    <location>
        <begin position="376"/>
        <end position="395"/>
    </location>
</feature>
<keyword evidence="6 8" id="KW-0472">Membrane</keyword>
<dbReference type="RefSeq" id="WP_081763205.1">
    <property type="nucleotide sequence ID" value="NZ_AZGA01000006.1"/>
</dbReference>
<evidence type="ECO:0000256" key="6">
    <source>
        <dbReference type="ARBA" id="ARBA00023136"/>
    </source>
</evidence>
<feature type="transmembrane region" description="Helical" evidence="8">
    <location>
        <begin position="78"/>
        <end position="96"/>
    </location>
</feature>
<gene>
    <name evidence="10" type="ORF">FC83_GL000018</name>
</gene>
<feature type="transmembrane region" description="Helical" evidence="8">
    <location>
        <begin position="142"/>
        <end position="160"/>
    </location>
</feature>
<evidence type="ECO:0000256" key="8">
    <source>
        <dbReference type="SAM" id="Phobius"/>
    </source>
</evidence>
<dbReference type="InterPro" id="IPR036259">
    <property type="entry name" value="MFS_trans_sf"/>
</dbReference>
<feature type="coiled-coil region" evidence="7">
    <location>
        <begin position="189"/>
        <end position="218"/>
    </location>
</feature>
<feature type="transmembrane region" description="Helical" evidence="8">
    <location>
        <begin position="220"/>
        <end position="242"/>
    </location>
</feature>
<organism evidence="10 11">
    <name type="scientific">Agrilactobacillus composti DSM 18527 = JCM 14202</name>
    <dbReference type="NCBI Taxonomy" id="1423734"/>
    <lineage>
        <taxon>Bacteria</taxon>
        <taxon>Bacillati</taxon>
        <taxon>Bacillota</taxon>
        <taxon>Bacilli</taxon>
        <taxon>Lactobacillales</taxon>
        <taxon>Lactobacillaceae</taxon>
        <taxon>Agrilactobacillus</taxon>
    </lineage>
</organism>
<keyword evidence="7" id="KW-0175">Coiled coil</keyword>
<feature type="transmembrane region" description="Helical" evidence="8">
    <location>
        <begin position="262"/>
        <end position="280"/>
    </location>
</feature>
<dbReference type="STRING" id="1423734.FC83_GL000018"/>
<keyword evidence="11" id="KW-1185">Reference proteome</keyword>